<dbReference type="Pfam" id="PF01774">
    <property type="entry name" value="UreD"/>
    <property type="match status" value="1"/>
</dbReference>
<organism evidence="3">
    <name type="scientific">uncultured Thermomicrobiales bacterium</name>
    <dbReference type="NCBI Taxonomy" id="1645740"/>
    <lineage>
        <taxon>Bacteria</taxon>
        <taxon>Pseudomonadati</taxon>
        <taxon>Thermomicrobiota</taxon>
        <taxon>Thermomicrobia</taxon>
        <taxon>Thermomicrobiales</taxon>
        <taxon>environmental samples</taxon>
    </lineage>
</organism>
<dbReference type="EMBL" id="CADCWG010000055">
    <property type="protein sequence ID" value="CAA9541161.1"/>
    <property type="molecule type" value="Genomic_DNA"/>
</dbReference>
<dbReference type="PANTHER" id="PTHR33643:SF1">
    <property type="entry name" value="UREASE ACCESSORY PROTEIN D"/>
    <property type="match status" value="1"/>
</dbReference>
<comment type="similarity">
    <text evidence="1">Belongs to the UreD family.</text>
</comment>
<evidence type="ECO:0000256" key="1">
    <source>
        <dbReference type="ARBA" id="ARBA00007177"/>
    </source>
</evidence>
<evidence type="ECO:0000256" key="2">
    <source>
        <dbReference type="ARBA" id="ARBA00023186"/>
    </source>
</evidence>
<evidence type="ECO:0000313" key="3">
    <source>
        <dbReference type="EMBL" id="CAA9541161.1"/>
    </source>
</evidence>
<name>A0A6J4U5R7_9BACT</name>
<proteinExistence type="inferred from homology"/>
<accession>A0A6J4U5R7</accession>
<dbReference type="HAMAP" id="MF_01384">
    <property type="entry name" value="UreD"/>
    <property type="match status" value="1"/>
</dbReference>
<keyword evidence="2" id="KW-0143">Chaperone</keyword>
<gene>
    <name evidence="3" type="ORF">AVDCRST_MAG49-862</name>
</gene>
<dbReference type="AlphaFoldDB" id="A0A6J4U5R7"/>
<protein>
    <submittedName>
        <fullName evidence="3">Uncharacterized protein</fullName>
    </submittedName>
</protein>
<reference evidence="3" key="1">
    <citation type="submission" date="2020-02" db="EMBL/GenBank/DDBJ databases">
        <authorList>
            <person name="Meier V. D."/>
        </authorList>
    </citation>
    <scope>NUCLEOTIDE SEQUENCE</scope>
    <source>
        <strain evidence="3">AVDCRST_MAG49</strain>
    </source>
</reference>
<dbReference type="GO" id="GO:0016151">
    <property type="term" value="F:nickel cation binding"/>
    <property type="evidence" value="ECO:0007669"/>
    <property type="project" value="InterPro"/>
</dbReference>
<sequence length="292" mass="30073">MVGREAVDGPGWPTGELRLGVERVGGRSALTAVYRSAPFHLGHPSRRGAGGDGVADVIVQQVGPGLFPGERLRTSLTVGPGAALTLRGQSATKVYPCPDPIGRPAEAVTVADVAAGGQLVLLPGEVIPYRDAAYCQATLVDVAPGARFAASEILTAGRAAMSEVDAYAVLDLRLRVGRGGRPVLVERTLLDPTTRPAVAPGRHGPWPCAGTLALVGFGAAGRRLGRSAAGDAVWWAGDGDDHVAVVRLLGETAQAVRAVIDRLLGEVLAGADSRRVEEAEGNLATRPWTLGG</sequence>
<dbReference type="InterPro" id="IPR002669">
    <property type="entry name" value="UreD"/>
</dbReference>
<dbReference type="PANTHER" id="PTHR33643">
    <property type="entry name" value="UREASE ACCESSORY PROTEIN D"/>
    <property type="match status" value="1"/>
</dbReference>